<organism evidence="1 2">
    <name type="scientific">Hyalomma asiaticum</name>
    <name type="common">Tick</name>
    <dbReference type="NCBI Taxonomy" id="266040"/>
    <lineage>
        <taxon>Eukaryota</taxon>
        <taxon>Metazoa</taxon>
        <taxon>Ecdysozoa</taxon>
        <taxon>Arthropoda</taxon>
        <taxon>Chelicerata</taxon>
        <taxon>Arachnida</taxon>
        <taxon>Acari</taxon>
        <taxon>Parasitiformes</taxon>
        <taxon>Ixodida</taxon>
        <taxon>Ixodoidea</taxon>
        <taxon>Ixodidae</taxon>
        <taxon>Hyalomminae</taxon>
        <taxon>Hyalomma</taxon>
    </lineage>
</organism>
<dbReference type="Proteomes" id="UP000821845">
    <property type="component" value="Chromosome 6"/>
</dbReference>
<dbReference type="EMBL" id="CM023486">
    <property type="protein sequence ID" value="KAH6927976.1"/>
    <property type="molecule type" value="Genomic_DNA"/>
</dbReference>
<protein>
    <submittedName>
        <fullName evidence="1">Uncharacterized protein</fullName>
    </submittedName>
</protein>
<sequence length="91" mass="10006">MVSYTIFYWVDAVLVRLYLITTPVCTHCGLVSHRTDVCPSPNVIRCSTCGTLNPEAAHELLRQVRCVTAHISQDPTNASGSTDESLVVKED</sequence>
<comment type="caution">
    <text evidence="1">The sequence shown here is derived from an EMBL/GenBank/DDBJ whole genome shotgun (WGS) entry which is preliminary data.</text>
</comment>
<accession>A0ACB7RZ46</accession>
<proteinExistence type="predicted"/>
<evidence type="ECO:0000313" key="1">
    <source>
        <dbReference type="EMBL" id="KAH6927976.1"/>
    </source>
</evidence>
<evidence type="ECO:0000313" key="2">
    <source>
        <dbReference type="Proteomes" id="UP000821845"/>
    </source>
</evidence>
<name>A0ACB7RZ46_HYAAI</name>
<reference evidence="1" key="1">
    <citation type="submission" date="2020-05" db="EMBL/GenBank/DDBJ databases">
        <title>Large-scale comparative analyses of tick genomes elucidate their genetic diversity and vector capacities.</title>
        <authorList>
            <person name="Jia N."/>
            <person name="Wang J."/>
            <person name="Shi W."/>
            <person name="Du L."/>
            <person name="Sun Y."/>
            <person name="Zhan W."/>
            <person name="Jiang J."/>
            <person name="Wang Q."/>
            <person name="Zhang B."/>
            <person name="Ji P."/>
            <person name="Sakyi L.B."/>
            <person name="Cui X."/>
            <person name="Yuan T."/>
            <person name="Jiang B."/>
            <person name="Yang W."/>
            <person name="Lam T.T.-Y."/>
            <person name="Chang Q."/>
            <person name="Ding S."/>
            <person name="Wang X."/>
            <person name="Zhu J."/>
            <person name="Ruan X."/>
            <person name="Zhao L."/>
            <person name="Wei J."/>
            <person name="Que T."/>
            <person name="Du C."/>
            <person name="Cheng J."/>
            <person name="Dai P."/>
            <person name="Han X."/>
            <person name="Huang E."/>
            <person name="Gao Y."/>
            <person name="Liu J."/>
            <person name="Shao H."/>
            <person name="Ye R."/>
            <person name="Li L."/>
            <person name="Wei W."/>
            <person name="Wang X."/>
            <person name="Wang C."/>
            <person name="Yang T."/>
            <person name="Huo Q."/>
            <person name="Li W."/>
            <person name="Guo W."/>
            <person name="Chen H."/>
            <person name="Zhou L."/>
            <person name="Ni X."/>
            <person name="Tian J."/>
            <person name="Zhou Y."/>
            <person name="Sheng Y."/>
            <person name="Liu T."/>
            <person name="Pan Y."/>
            <person name="Xia L."/>
            <person name="Li J."/>
            <person name="Zhao F."/>
            <person name="Cao W."/>
        </authorList>
    </citation>
    <scope>NUCLEOTIDE SEQUENCE</scope>
    <source>
        <strain evidence="1">Hyas-2018</strain>
    </source>
</reference>
<gene>
    <name evidence="1" type="ORF">HPB50_010206</name>
</gene>
<keyword evidence="2" id="KW-1185">Reference proteome</keyword>